<organism evidence="2 3">
    <name type="scientific">Globisporangium ultimum (strain ATCC 200006 / CBS 805.95 / DAOM BR144)</name>
    <name type="common">Pythium ultimum</name>
    <dbReference type="NCBI Taxonomy" id="431595"/>
    <lineage>
        <taxon>Eukaryota</taxon>
        <taxon>Sar</taxon>
        <taxon>Stramenopiles</taxon>
        <taxon>Oomycota</taxon>
        <taxon>Peronosporomycetes</taxon>
        <taxon>Pythiales</taxon>
        <taxon>Pythiaceae</taxon>
        <taxon>Globisporangium</taxon>
    </lineage>
</organism>
<dbReference type="Pfam" id="PF24548">
    <property type="entry name" value="EF_EFCAB10_C"/>
    <property type="match status" value="1"/>
</dbReference>
<evidence type="ECO:0000259" key="1">
    <source>
        <dbReference type="PROSITE" id="PS50222"/>
    </source>
</evidence>
<name>K3WBI5_GLOUD</name>
<dbReference type="EnsemblProtists" id="PYU1_T002326">
    <property type="protein sequence ID" value="PYU1_T002326"/>
    <property type="gene ID" value="PYU1_G002323"/>
</dbReference>
<dbReference type="VEuPathDB" id="FungiDB:PYU1_G002323"/>
<feature type="domain" description="EF-hand" evidence="1">
    <location>
        <begin position="78"/>
        <end position="113"/>
    </location>
</feature>
<dbReference type="STRING" id="431595.K3WBI5"/>
<keyword evidence="3" id="KW-1185">Reference proteome</keyword>
<dbReference type="Proteomes" id="UP000019132">
    <property type="component" value="Unassembled WGS sequence"/>
</dbReference>
<dbReference type="CDD" id="cd22976">
    <property type="entry name" value="DD_EFCAB10"/>
    <property type="match status" value="1"/>
</dbReference>
<dbReference type="InterPro" id="IPR049760">
    <property type="entry name" value="DD_EFCAB10"/>
</dbReference>
<accession>K3WBI5</accession>
<evidence type="ECO:0000313" key="3">
    <source>
        <dbReference type="Proteomes" id="UP000019132"/>
    </source>
</evidence>
<dbReference type="AlphaFoldDB" id="K3WBI5"/>
<dbReference type="InParanoid" id="K3WBI5"/>
<sequence length="147" mass="16933">MSTMMLQRKSTIRPKGLDMKDPKVRADLYTQTHGIKELFEGMGTLLLFHRPENPRQFLAQHLAEIQRAKQSQVHVPFFEEHDLEAMFAAFDVTDRGYITPEQYDQALKNLGIDQPTLRLPESVSAINHNLFIRSMTQEIKNASASFM</sequence>
<evidence type="ECO:0000313" key="2">
    <source>
        <dbReference type="EnsemblProtists" id="PYU1_T002326"/>
    </source>
</evidence>
<proteinExistence type="predicted"/>
<reference evidence="2" key="3">
    <citation type="submission" date="2014-11" db="UniProtKB">
        <authorList>
            <consortium name="EnsemblProtists"/>
        </authorList>
    </citation>
    <scope>IDENTIFICATION</scope>
    <source>
        <strain evidence="2">DAOM BR144</strain>
    </source>
</reference>
<dbReference type="InterPro" id="IPR056587">
    <property type="entry name" value="EF_EFCAB10_C"/>
</dbReference>
<dbReference type="SUPFAM" id="SSF47391">
    <property type="entry name" value="Dimerization-anchoring domain of cAMP-dependent PK regulatory subunit"/>
    <property type="match status" value="1"/>
</dbReference>
<dbReference type="HOGENOM" id="CLU_141721_1_0_1"/>
<dbReference type="InterPro" id="IPR002048">
    <property type="entry name" value="EF_hand_dom"/>
</dbReference>
<protein>
    <recommendedName>
        <fullName evidence="1">EF-hand domain-containing protein</fullName>
    </recommendedName>
</protein>
<dbReference type="PANTHER" id="PTHR21847">
    <property type="entry name" value="EF-HAND CALCIUM-BINDING DOMAIN-CONTAINING PROTEIN 10"/>
    <property type="match status" value="1"/>
</dbReference>
<dbReference type="eggNOG" id="ENOG502RF5M">
    <property type="taxonomic scope" value="Eukaryota"/>
</dbReference>
<dbReference type="InterPro" id="IPR039879">
    <property type="entry name" value="EFC10"/>
</dbReference>
<dbReference type="PROSITE" id="PS50222">
    <property type="entry name" value="EF_HAND_2"/>
    <property type="match status" value="1"/>
</dbReference>
<dbReference type="OMA" id="SMLLFYR"/>
<dbReference type="SUPFAM" id="SSF47473">
    <property type="entry name" value="EF-hand"/>
    <property type="match status" value="1"/>
</dbReference>
<dbReference type="Gene3D" id="1.20.890.10">
    <property type="entry name" value="cAMP-dependent protein kinase regulatory subunit, dimerization-anchoring domain"/>
    <property type="match status" value="1"/>
</dbReference>
<dbReference type="PANTHER" id="PTHR21847:SF1">
    <property type="entry name" value="EF-HAND CALCIUM-BINDING DOMAIN-CONTAINING PROTEIN 10"/>
    <property type="match status" value="1"/>
</dbReference>
<reference evidence="3" key="1">
    <citation type="journal article" date="2010" name="Genome Biol.">
        <title>Genome sequence of the necrotrophic plant pathogen Pythium ultimum reveals original pathogenicity mechanisms and effector repertoire.</title>
        <authorList>
            <person name="Levesque C.A."/>
            <person name="Brouwer H."/>
            <person name="Cano L."/>
            <person name="Hamilton J.P."/>
            <person name="Holt C."/>
            <person name="Huitema E."/>
            <person name="Raffaele S."/>
            <person name="Robideau G.P."/>
            <person name="Thines M."/>
            <person name="Win J."/>
            <person name="Zerillo M.M."/>
            <person name="Beakes G.W."/>
            <person name="Boore J.L."/>
            <person name="Busam D."/>
            <person name="Dumas B."/>
            <person name="Ferriera S."/>
            <person name="Fuerstenberg S.I."/>
            <person name="Gachon C.M."/>
            <person name="Gaulin E."/>
            <person name="Govers F."/>
            <person name="Grenville-Briggs L."/>
            <person name="Horner N."/>
            <person name="Hostetler J."/>
            <person name="Jiang R.H."/>
            <person name="Johnson J."/>
            <person name="Krajaejun T."/>
            <person name="Lin H."/>
            <person name="Meijer H.J."/>
            <person name="Moore B."/>
            <person name="Morris P."/>
            <person name="Phuntmart V."/>
            <person name="Puiu D."/>
            <person name="Shetty J."/>
            <person name="Stajich J.E."/>
            <person name="Tripathy S."/>
            <person name="Wawra S."/>
            <person name="van West P."/>
            <person name="Whitty B.R."/>
            <person name="Coutinho P.M."/>
            <person name="Henrissat B."/>
            <person name="Martin F."/>
            <person name="Thomas P.D."/>
            <person name="Tyler B.M."/>
            <person name="De Vries R.P."/>
            <person name="Kamoun S."/>
            <person name="Yandell M."/>
            <person name="Tisserat N."/>
            <person name="Buell C.R."/>
        </authorList>
    </citation>
    <scope>NUCLEOTIDE SEQUENCE</scope>
    <source>
        <strain evidence="3">DAOM:BR144</strain>
    </source>
</reference>
<dbReference type="GO" id="GO:0005509">
    <property type="term" value="F:calcium ion binding"/>
    <property type="evidence" value="ECO:0007669"/>
    <property type="project" value="InterPro"/>
</dbReference>
<dbReference type="InterPro" id="IPR011992">
    <property type="entry name" value="EF-hand-dom_pair"/>
</dbReference>
<reference evidence="3" key="2">
    <citation type="submission" date="2010-04" db="EMBL/GenBank/DDBJ databases">
        <authorList>
            <person name="Buell R."/>
            <person name="Hamilton J."/>
            <person name="Hostetler J."/>
        </authorList>
    </citation>
    <scope>NUCLEOTIDE SEQUENCE [LARGE SCALE GENOMIC DNA]</scope>
    <source>
        <strain evidence="3">DAOM:BR144</strain>
    </source>
</reference>